<sequence>MSTANKLLEWWLQLRGRHNRLKQRGLDSVVMLTIWCLWKERNSRTFNICPASTVQQVIGKILGKGDLWARAGAKWMGALGWLETSPLA</sequence>
<keyword evidence="2" id="KW-1185">Reference proteome</keyword>
<evidence type="ECO:0000313" key="2">
    <source>
        <dbReference type="Proteomes" id="UP000636709"/>
    </source>
</evidence>
<dbReference type="AlphaFoldDB" id="A0A835F5K6"/>
<evidence type="ECO:0000313" key="1">
    <source>
        <dbReference type="EMBL" id="KAF8728719.1"/>
    </source>
</evidence>
<dbReference type="EMBL" id="JACEFO010001626">
    <property type="protein sequence ID" value="KAF8728719.1"/>
    <property type="molecule type" value="Genomic_DNA"/>
</dbReference>
<organism evidence="1 2">
    <name type="scientific">Digitaria exilis</name>
    <dbReference type="NCBI Taxonomy" id="1010633"/>
    <lineage>
        <taxon>Eukaryota</taxon>
        <taxon>Viridiplantae</taxon>
        <taxon>Streptophyta</taxon>
        <taxon>Embryophyta</taxon>
        <taxon>Tracheophyta</taxon>
        <taxon>Spermatophyta</taxon>
        <taxon>Magnoliopsida</taxon>
        <taxon>Liliopsida</taxon>
        <taxon>Poales</taxon>
        <taxon>Poaceae</taxon>
        <taxon>PACMAD clade</taxon>
        <taxon>Panicoideae</taxon>
        <taxon>Panicodae</taxon>
        <taxon>Paniceae</taxon>
        <taxon>Anthephorinae</taxon>
        <taxon>Digitaria</taxon>
    </lineage>
</organism>
<gene>
    <name evidence="1" type="ORF">HU200_017994</name>
</gene>
<proteinExistence type="predicted"/>
<comment type="caution">
    <text evidence="1">The sequence shown here is derived from an EMBL/GenBank/DDBJ whole genome shotgun (WGS) entry which is preliminary data.</text>
</comment>
<dbReference type="OrthoDB" id="1748554at2759"/>
<name>A0A835F5K6_9POAL</name>
<accession>A0A835F5K6</accession>
<reference evidence="1" key="1">
    <citation type="submission" date="2020-07" db="EMBL/GenBank/DDBJ databases">
        <title>Genome sequence and genetic diversity analysis of an under-domesticated orphan crop, white fonio (Digitaria exilis).</title>
        <authorList>
            <person name="Bennetzen J.L."/>
            <person name="Chen S."/>
            <person name="Ma X."/>
            <person name="Wang X."/>
            <person name="Yssel A.E.J."/>
            <person name="Chaluvadi S.R."/>
            <person name="Johnson M."/>
            <person name="Gangashetty P."/>
            <person name="Hamidou F."/>
            <person name="Sanogo M.D."/>
            <person name="Zwaenepoel A."/>
            <person name="Wallace J."/>
            <person name="Van De Peer Y."/>
            <person name="Van Deynze A."/>
        </authorList>
    </citation>
    <scope>NUCLEOTIDE SEQUENCE</scope>
    <source>
        <tissue evidence="1">Leaves</tissue>
    </source>
</reference>
<protein>
    <submittedName>
        <fullName evidence="1">Uncharacterized protein</fullName>
    </submittedName>
</protein>
<dbReference type="Proteomes" id="UP000636709">
    <property type="component" value="Unassembled WGS sequence"/>
</dbReference>